<dbReference type="AlphaFoldDB" id="A0A3D9H7Z9"/>
<dbReference type="Proteomes" id="UP000256629">
    <property type="component" value="Unassembled WGS sequence"/>
</dbReference>
<gene>
    <name evidence="1" type="ORF">DFQ02_1082</name>
</gene>
<evidence type="ECO:0000313" key="2">
    <source>
        <dbReference type="Proteomes" id="UP000256629"/>
    </source>
</evidence>
<keyword evidence="2" id="KW-1185">Reference proteome</keyword>
<sequence length="92" mass="10715">MLEKFYKGDDSWEKFVSVFPKHSSLQCNVDYSQLYNNLNKNEDLSIVIYELLGAENSLKWINENSPALNGLRPVDCLEGNLLNRLKVMLMRF</sequence>
<reference evidence="1 2" key="1">
    <citation type="submission" date="2018-07" db="EMBL/GenBank/DDBJ databases">
        <title>Genomic Encyclopedia of Type Strains, Phase III (KMG-III): the genomes of soil and plant-associated and newly described type strains.</title>
        <authorList>
            <person name="Whitman W."/>
        </authorList>
    </citation>
    <scope>NUCLEOTIDE SEQUENCE [LARGE SCALE GENOMIC DNA]</scope>
    <source>
        <strain evidence="1 2">CECT 8487</strain>
    </source>
</reference>
<dbReference type="OrthoDB" id="6922296at2"/>
<evidence type="ECO:0000313" key="1">
    <source>
        <dbReference type="EMBL" id="RED45625.1"/>
    </source>
</evidence>
<dbReference type="EMBL" id="QRDX01000008">
    <property type="protein sequence ID" value="RED45625.1"/>
    <property type="molecule type" value="Genomic_DNA"/>
</dbReference>
<accession>A0A3D9H7Z9</accession>
<proteinExistence type="predicted"/>
<dbReference type="RefSeq" id="WP_116524849.1">
    <property type="nucleotide sequence ID" value="NZ_QRDX01000008.1"/>
</dbReference>
<evidence type="ECO:0008006" key="3">
    <source>
        <dbReference type="Google" id="ProtNLM"/>
    </source>
</evidence>
<name>A0A3D9H7Z9_9FLAO</name>
<protein>
    <recommendedName>
        <fullName evidence="3">Antitoxin Xre/MbcA/ParS-like toxin-binding domain-containing protein</fullName>
    </recommendedName>
</protein>
<organism evidence="1 2">
    <name type="scientific">Seonamhaeicola aphaedonensis</name>
    <dbReference type="NCBI Taxonomy" id="1461338"/>
    <lineage>
        <taxon>Bacteria</taxon>
        <taxon>Pseudomonadati</taxon>
        <taxon>Bacteroidota</taxon>
        <taxon>Flavobacteriia</taxon>
        <taxon>Flavobacteriales</taxon>
        <taxon>Flavobacteriaceae</taxon>
    </lineage>
</organism>
<comment type="caution">
    <text evidence="1">The sequence shown here is derived from an EMBL/GenBank/DDBJ whole genome shotgun (WGS) entry which is preliminary data.</text>
</comment>